<dbReference type="Proteomes" id="UP000823612">
    <property type="component" value="Unassembled WGS sequence"/>
</dbReference>
<comment type="cofactor">
    <cofactor evidence="1">
        <name>pyridoxal 5'-phosphate</name>
        <dbReference type="ChEBI" id="CHEBI:597326"/>
    </cofactor>
</comment>
<dbReference type="GO" id="GO:0008483">
    <property type="term" value="F:transaminase activity"/>
    <property type="evidence" value="ECO:0007669"/>
    <property type="project" value="TreeGrafter"/>
</dbReference>
<evidence type="ECO:0000256" key="1">
    <source>
        <dbReference type="ARBA" id="ARBA00001933"/>
    </source>
</evidence>
<gene>
    <name evidence="5" type="primary">rfbH</name>
    <name evidence="5" type="ORF">IAB08_08615</name>
</gene>
<evidence type="ECO:0000256" key="3">
    <source>
        <dbReference type="ARBA" id="ARBA00037999"/>
    </source>
</evidence>
<dbReference type="InterPro" id="IPR000653">
    <property type="entry name" value="DegT/StrS_aminotransferase"/>
</dbReference>
<protein>
    <submittedName>
        <fullName evidence="5">Lipopolysaccharide biosynthesis protein RfbH</fullName>
    </submittedName>
</protein>
<dbReference type="GO" id="GO:0000271">
    <property type="term" value="P:polysaccharide biosynthetic process"/>
    <property type="evidence" value="ECO:0007669"/>
    <property type="project" value="TreeGrafter"/>
</dbReference>
<evidence type="ECO:0000313" key="6">
    <source>
        <dbReference type="Proteomes" id="UP000823612"/>
    </source>
</evidence>
<organism evidence="5 6">
    <name type="scientific">Candidatus Pullibacteroides excrementavium</name>
    <dbReference type="NCBI Taxonomy" id="2840905"/>
    <lineage>
        <taxon>Bacteria</taxon>
        <taxon>Pseudomonadati</taxon>
        <taxon>Bacteroidota</taxon>
        <taxon>Bacteroidia</taxon>
        <taxon>Bacteroidales</taxon>
        <taxon>Candidatus Pullibacteroides</taxon>
    </lineage>
</organism>
<dbReference type="Gene3D" id="3.90.1150.10">
    <property type="entry name" value="Aspartate Aminotransferase, domain 1"/>
    <property type="match status" value="1"/>
</dbReference>
<accession>A0A9D9DUR0</accession>
<dbReference type="EMBL" id="JADIMZ010000128">
    <property type="protein sequence ID" value="MBO8433335.1"/>
    <property type="molecule type" value="Genomic_DNA"/>
</dbReference>
<dbReference type="Pfam" id="PF01041">
    <property type="entry name" value="DegT_DnrJ_EryC1"/>
    <property type="match status" value="1"/>
</dbReference>
<dbReference type="CDD" id="cd00616">
    <property type="entry name" value="AHBA_syn"/>
    <property type="match status" value="1"/>
</dbReference>
<dbReference type="InterPro" id="IPR015421">
    <property type="entry name" value="PyrdxlP-dep_Trfase_major"/>
</dbReference>
<dbReference type="PANTHER" id="PTHR30244">
    <property type="entry name" value="TRANSAMINASE"/>
    <property type="match status" value="1"/>
</dbReference>
<dbReference type="GO" id="GO:0030170">
    <property type="term" value="F:pyridoxal phosphate binding"/>
    <property type="evidence" value="ECO:0007669"/>
    <property type="project" value="TreeGrafter"/>
</dbReference>
<keyword evidence="2 4" id="KW-0663">Pyridoxal phosphate</keyword>
<dbReference type="InterPro" id="IPR015422">
    <property type="entry name" value="PyrdxlP-dep_Trfase_small"/>
</dbReference>
<evidence type="ECO:0000313" key="5">
    <source>
        <dbReference type="EMBL" id="MBO8433335.1"/>
    </source>
</evidence>
<dbReference type="Gene3D" id="3.40.640.10">
    <property type="entry name" value="Type I PLP-dependent aspartate aminotransferase-like (Major domain)"/>
    <property type="match status" value="1"/>
</dbReference>
<sequence>MAESKTAEALRLEIRQLVAEYYRAQFGKEAEEKAGQEICQVRYAGRVFDEREMENLVDSSLDFWLTEGRYAREFEAKFKDYLGVKFALPVNSGSSANLLALTALTSKLLGDRRLRKGNEVITVAAGFPTTVNPIIQNGMVPVFVDVELENYNVMVEQVKKAISSETRAIMLAHTLGNPFCLEQILKLAKEYDLWVIEDCCDALGSTYRGQKLGTFGHVSTFSFYPAHHITTGEGGMVCTNDPAIARAIRSFRDWGRDCYCEGGQNGRCGQRFTKQYGELPLGYDHKYVYSHVGYNLKMTDMQAAIGSAQMDKLPAFVQKRKENFVRWEQGFKAWEKYFILPKAEPDSDPSWFAYPVTVRSQAGFTRTELTEYLSRYGIETRNLFAGNMVKQPAYLQVEKRIVGNLENTDMVMESTFFLGTYPGLSQEQIAYVLDKIAAFLKEKGC</sequence>
<reference evidence="5" key="2">
    <citation type="journal article" date="2021" name="PeerJ">
        <title>Extensive microbial diversity within the chicken gut microbiome revealed by metagenomics and culture.</title>
        <authorList>
            <person name="Gilroy R."/>
            <person name="Ravi A."/>
            <person name="Getino M."/>
            <person name="Pursley I."/>
            <person name="Horton D.L."/>
            <person name="Alikhan N.F."/>
            <person name="Baker D."/>
            <person name="Gharbi K."/>
            <person name="Hall N."/>
            <person name="Watson M."/>
            <person name="Adriaenssens E.M."/>
            <person name="Foster-Nyarko E."/>
            <person name="Jarju S."/>
            <person name="Secka A."/>
            <person name="Antonio M."/>
            <person name="Oren A."/>
            <person name="Chaudhuri R.R."/>
            <person name="La Ragione R."/>
            <person name="Hildebrand F."/>
            <person name="Pallen M.J."/>
        </authorList>
    </citation>
    <scope>NUCLEOTIDE SEQUENCE</scope>
    <source>
        <strain evidence="5">2889</strain>
    </source>
</reference>
<proteinExistence type="inferred from homology"/>
<comment type="caution">
    <text evidence="5">The sequence shown here is derived from an EMBL/GenBank/DDBJ whole genome shotgun (WGS) entry which is preliminary data.</text>
</comment>
<dbReference type="InterPro" id="IPR015424">
    <property type="entry name" value="PyrdxlP-dep_Trfase"/>
</dbReference>
<dbReference type="PIRSF" id="PIRSF000390">
    <property type="entry name" value="PLP_StrS"/>
    <property type="match status" value="1"/>
</dbReference>
<dbReference type="FunFam" id="3.40.640.10:FF:000079">
    <property type="entry name" value="LPS biosynthesis protein"/>
    <property type="match status" value="1"/>
</dbReference>
<name>A0A9D9DUR0_9BACT</name>
<reference evidence="5" key="1">
    <citation type="submission" date="2020-10" db="EMBL/GenBank/DDBJ databases">
        <authorList>
            <person name="Gilroy R."/>
        </authorList>
    </citation>
    <scope>NUCLEOTIDE SEQUENCE</scope>
    <source>
        <strain evidence="5">2889</strain>
    </source>
</reference>
<dbReference type="PANTHER" id="PTHR30244:SF34">
    <property type="entry name" value="DTDP-4-AMINO-4,6-DIDEOXYGALACTOSE TRANSAMINASE"/>
    <property type="match status" value="1"/>
</dbReference>
<dbReference type="AlphaFoldDB" id="A0A9D9DUR0"/>
<evidence type="ECO:0000256" key="2">
    <source>
        <dbReference type="ARBA" id="ARBA00022898"/>
    </source>
</evidence>
<dbReference type="SUPFAM" id="SSF53383">
    <property type="entry name" value="PLP-dependent transferases"/>
    <property type="match status" value="1"/>
</dbReference>
<dbReference type="NCBIfam" id="NF011936">
    <property type="entry name" value="PRK15407.1"/>
    <property type="match status" value="1"/>
</dbReference>
<comment type="similarity">
    <text evidence="3 4">Belongs to the DegT/DnrJ/EryC1 family.</text>
</comment>
<evidence type="ECO:0000256" key="4">
    <source>
        <dbReference type="RuleBase" id="RU004508"/>
    </source>
</evidence>